<reference evidence="3" key="1">
    <citation type="journal article" date="2019" name="Int. J. Syst. Evol. Microbiol.">
        <title>The Global Catalogue of Microorganisms (GCM) 10K type strain sequencing project: providing services to taxonomists for standard genome sequencing and annotation.</title>
        <authorList>
            <consortium name="The Broad Institute Genomics Platform"/>
            <consortium name="The Broad Institute Genome Sequencing Center for Infectious Disease"/>
            <person name="Wu L."/>
            <person name="Ma J."/>
        </authorList>
    </citation>
    <scope>NUCLEOTIDE SEQUENCE [LARGE SCALE GENOMIC DNA]</scope>
    <source>
        <strain evidence="3">JCM 18459</strain>
    </source>
</reference>
<dbReference type="Pfam" id="PF03136">
    <property type="entry name" value="Pup_ligase"/>
    <property type="match status" value="1"/>
</dbReference>
<dbReference type="PIRSF" id="PIRSF018077">
    <property type="entry name" value="UCP018077"/>
    <property type="match status" value="1"/>
</dbReference>
<evidence type="ECO:0000256" key="1">
    <source>
        <dbReference type="ARBA" id="ARBA00009114"/>
    </source>
</evidence>
<dbReference type="Proteomes" id="UP001500221">
    <property type="component" value="Unassembled WGS sequence"/>
</dbReference>
<proteinExistence type="inferred from homology"/>
<sequence>MSVRRVMGTEVEYGISVVGQPLANPMVASSQVVNAYASATVRARRARWDFEEESPLRDARGFDMSRGTADPSQLTDEDMGLANVILTNGARLYVDHAHPEYSTPEVTTPLDIVRWDKAGEQVMLDAARRAAQAPGAPAPIVLYKNNTDNKGASYGAHENYLMRRSTPFGDIVRHLTPFFVSRQVFAGAGRVGKGQDGREHGFQVSQRADFFEVEVGLETTLKRPIINTRDEPHADPEKYRRLHVIIGDANLAEVSTYLKVGTTSLVLAMIEDRFIAADLSVESPVAALRAVSHDPTLRHTVTLHDGRTLTGVQLQMEYLDLARKYVEDRYGSDADPQTLDVLARWESVLDRLERDPMLCAGELDWVAKLKLLEQYRSRDDLQWDDAKLQLIDLQYSDIRPEKGLYQKLVAAGRIERLLEPGEVDDAMHDPPTDTRAYFRGRCLEKYAEHVAAASWDSVILDLPGRESLQRVPTIDPLRGSRAHVGDLLDRCETAEQLFAALTR</sequence>
<evidence type="ECO:0000313" key="2">
    <source>
        <dbReference type="EMBL" id="GAA5149044.1"/>
    </source>
</evidence>
<keyword evidence="3" id="KW-1185">Reference proteome</keyword>
<accession>A0ABP9PU08</accession>
<protein>
    <submittedName>
        <fullName evidence="2">Depupylase/deamidase Dop</fullName>
    </submittedName>
</protein>
<gene>
    <name evidence="2" type="primary">dop</name>
    <name evidence="2" type="ORF">GCM10023340_23740</name>
</gene>
<organism evidence="2 3">
    <name type="scientific">Nocardioides marinquilinus</name>
    <dbReference type="NCBI Taxonomy" id="1210400"/>
    <lineage>
        <taxon>Bacteria</taxon>
        <taxon>Bacillati</taxon>
        <taxon>Actinomycetota</taxon>
        <taxon>Actinomycetes</taxon>
        <taxon>Propionibacteriales</taxon>
        <taxon>Nocardioidaceae</taxon>
        <taxon>Nocardioides</taxon>
    </lineage>
</organism>
<dbReference type="EMBL" id="BAABKG010000003">
    <property type="protein sequence ID" value="GAA5149044.1"/>
    <property type="molecule type" value="Genomic_DNA"/>
</dbReference>
<dbReference type="RefSeq" id="WP_345458585.1">
    <property type="nucleotide sequence ID" value="NZ_BAABKG010000003.1"/>
</dbReference>
<dbReference type="InterPro" id="IPR022366">
    <property type="entry name" value="Pup_deamidase"/>
</dbReference>
<name>A0ABP9PU08_9ACTN</name>
<dbReference type="NCBIfam" id="TIGR03688">
    <property type="entry name" value="depupylase_Dop"/>
    <property type="match status" value="1"/>
</dbReference>
<comment type="similarity">
    <text evidence="1">Belongs to the Pup ligase/Pup deamidase family. Pup deamidase subfamily.</text>
</comment>
<comment type="caution">
    <text evidence="2">The sequence shown here is derived from an EMBL/GenBank/DDBJ whole genome shotgun (WGS) entry which is preliminary data.</text>
</comment>
<evidence type="ECO:0000313" key="3">
    <source>
        <dbReference type="Proteomes" id="UP001500221"/>
    </source>
</evidence>
<dbReference type="PANTHER" id="PTHR42307">
    <property type="entry name" value="PUP DEAMIDASE/DEPUPYLASE"/>
    <property type="match status" value="1"/>
</dbReference>
<dbReference type="InterPro" id="IPR004347">
    <property type="entry name" value="Pup_ligase/deamidase"/>
</dbReference>
<dbReference type="PANTHER" id="PTHR42307:SF2">
    <property type="entry name" value="PUP DEAMIDASE_DEPUPYLASE"/>
    <property type="match status" value="1"/>
</dbReference>